<comment type="caution">
    <text evidence="1">The sequence shown here is derived from an EMBL/GenBank/DDBJ whole genome shotgun (WGS) entry which is preliminary data.</text>
</comment>
<protein>
    <submittedName>
        <fullName evidence="1">Uncharacterized protein</fullName>
    </submittedName>
</protein>
<dbReference type="AlphaFoldDB" id="A0AA90SXE7"/>
<organism evidence="1 2">
    <name type="scientific">Peribacillus frigoritolerans</name>
    <dbReference type="NCBI Taxonomy" id="450367"/>
    <lineage>
        <taxon>Bacteria</taxon>
        <taxon>Bacillati</taxon>
        <taxon>Bacillota</taxon>
        <taxon>Bacilli</taxon>
        <taxon>Bacillales</taxon>
        <taxon>Bacillaceae</taxon>
        <taxon>Peribacillus</taxon>
    </lineage>
</organism>
<name>A0AA90SXE7_9BACI</name>
<dbReference type="Proteomes" id="UP001178275">
    <property type="component" value="Unassembled WGS sequence"/>
</dbReference>
<sequence>MLTKYKNKTITIKCFMGERRFTRIVVEGFTDFFLKNSGCMVSKTAGKVYGKRGHWASNHKILSMEEVIFDAYFVDNFSIP</sequence>
<dbReference type="RefSeq" id="WP_305161820.1">
    <property type="nucleotide sequence ID" value="NZ_JAUUTW010000022.1"/>
</dbReference>
<proteinExistence type="predicted"/>
<dbReference type="EMBL" id="JAUUTW010000022">
    <property type="protein sequence ID" value="MDP1453150.1"/>
    <property type="molecule type" value="Genomic_DNA"/>
</dbReference>
<reference evidence="1" key="1">
    <citation type="submission" date="2023-07" db="EMBL/GenBank/DDBJ databases">
        <title>Murine gut Bacillus species.</title>
        <authorList>
            <person name="Gutman E."/>
            <person name="Hashuel R."/>
            <person name="Litvak Y."/>
        </authorList>
    </citation>
    <scope>NUCLEOTIDE SEQUENCE</scope>
    <source>
        <strain evidence="1">RU293</strain>
    </source>
</reference>
<accession>A0AA90SXE7</accession>
<gene>
    <name evidence="1" type="ORF">Q8G36_19415</name>
</gene>
<evidence type="ECO:0000313" key="1">
    <source>
        <dbReference type="EMBL" id="MDP1453150.1"/>
    </source>
</evidence>
<evidence type="ECO:0000313" key="2">
    <source>
        <dbReference type="Proteomes" id="UP001178275"/>
    </source>
</evidence>